<feature type="region of interest" description="Disordered" evidence="1">
    <location>
        <begin position="82"/>
        <end position="185"/>
    </location>
</feature>
<feature type="compositionally biased region" description="Basic residues" evidence="1">
    <location>
        <begin position="130"/>
        <end position="142"/>
    </location>
</feature>
<protein>
    <submittedName>
        <fullName evidence="3">Uncharacterized protein</fullName>
    </submittedName>
</protein>
<accession>A0A915DJJ8</accession>
<dbReference type="AlphaFoldDB" id="A0A915DJJ8"/>
<sequence length="697" mass="76909">MSRGKNNANSSLVSTTNNAAAASTPAVVQHNTTASNANNSSALRRGNKTLAWYISDKILDKNEAEARDSASPLLSTTIRSSITQQQNGGYRKSSVDSQCSLSSNKPNEGALNGHTLLTCSQPQQTEEEKRRKRDRRARPRSSRRNERDYFSIANNTKENNCEEQEEQERQDQERKTSNTPNANSFVSKDRKEDYWYFDPVSDGFYYEFNGSRGWRKRNPKLHGPGGVPLTANAPSAPLKGITEVAEQPQKPLVSAPVATAATAAHQTSKFFPTATAVNVPNIKYYDPASDGFFYEMASIDVSPPSQGQGHQHPHLQQHQQQQRVFRPLQHQQPANLNRLANHLIHQQHTQSHDQMPLHSLKKMGAIQQQQAFGGGRGPAGQPNLTNAELEDMILQSRSSVPLSRGSSSLLLQAAGKRKSTHPVSFASVTQKGMASRATKEDCGHSSSSTTISSSLSDDHCSPPPPTGGPAYSSRAPWTTTNPKNIQRQAVQGVDIGQTQLKQQAIGSFEEPYEFYWSDNEKTSMCSGAMDNKACSVSSTDEIVPAPTHHHHHPTLAAYFNDISLQEQYNEHIQLKRPNSLRLACTPQATATNSQLVQQQQHQQFRAGDKEMHRQAGAVPNQHSYMPFNILSNLSAMRTPMIDTRFSGYEPMNHQDSPLLTPFLLKEENYGWSGGKLGGAVATPHVFPIEPTSRMSTP</sequence>
<feature type="region of interest" description="Disordered" evidence="1">
    <location>
        <begin position="301"/>
        <end position="323"/>
    </location>
</feature>
<evidence type="ECO:0000313" key="3">
    <source>
        <dbReference type="WBParaSite" id="jg19926"/>
    </source>
</evidence>
<feature type="compositionally biased region" description="Low complexity" evidence="1">
    <location>
        <begin position="306"/>
        <end position="323"/>
    </location>
</feature>
<feature type="compositionally biased region" description="Polar residues" evidence="1">
    <location>
        <begin position="95"/>
        <end position="106"/>
    </location>
</feature>
<dbReference type="WBParaSite" id="jg19926">
    <property type="protein sequence ID" value="jg19926"/>
    <property type="gene ID" value="jg19926"/>
</dbReference>
<evidence type="ECO:0000256" key="1">
    <source>
        <dbReference type="SAM" id="MobiDB-lite"/>
    </source>
</evidence>
<keyword evidence="2" id="KW-1185">Reference proteome</keyword>
<feature type="region of interest" description="Disordered" evidence="1">
    <location>
        <begin position="413"/>
        <end position="480"/>
    </location>
</feature>
<dbReference type="Proteomes" id="UP000887574">
    <property type="component" value="Unplaced"/>
</dbReference>
<feature type="compositionally biased region" description="Low complexity" evidence="1">
    <location>
        <begin position="445"/>
        <end position="455"/>
    </location>
</feature>
<reference evidence="3" key="1">
    <citation type="submission" date="2022-11" db="UniProtKB">
        <authorList>
            <consortium name="WormBaseParasite"/>
        </authorList>
    </citation>
    <scope>IDENTIFICATION</scope>
</reference>
<feature type="compositionally biased region" description="Basic and acidic residues" evidence="1">
    <location>
        <begin position="167"/>
        <end position="176"/>
    </location>
</feature>
<evidence type="ECO:0000313" key="2">
    <source>
        <dbReference type="Proteomes" id="UP000887574"/>
    </source>
</evidence>
<proteinExistence type="predicted"/>
<organism evidence="2 3">
    <name type="scientific">Ditylenchus dipsaci</name>
    <dbReference type="NCBI Taxonomy" id="166011"/>
    <lineage>
        <taxon>Eukaryota</taxon>
        <taxon>Metazoa</taxon>
        <taxon>Ecdysozoa</taxon>
        <taxon>Nematoda</taxon>
        <taxon>Chromadorea</taxon>
        <taxon>Rhabditida</taxon>
        <taxon>Tylenchina</taxon>
        <taxon>Tylenchomorpha</taxon>
        <taxon>Sphaerularioidea</taxon>
        <taxon>Anguinidae</taxon>
        <taxon>Anguininae</taxon>
        <taxon>Ditylenchus</taxon>
    </lineage>
</organism>
<name>A0A915DJJ8_9BILA</name>
<feature type="compositionally biased region" description="Polar residues" evidence="1">
    <location>
        <begin position="115"/>
        <end position="124"/>
    </location>
</feature>